<evidence type="ECO:0000259" key="9">
    <source>
        <dbReference type="PROSITE" id="PS51755"/>
    </source>
</evidence>
<dbReference type="CDD" id="cd00383">
    <property type="entry name" value="trans_reg_C"/>
    <property type="match status" value="1"/>
</dbReference>
<feature type="domain" description="OmpR/PhoB-type" evidence="9">
    <location>
        <begin position="124"/>
        <end position="221"/>
    </location>
</feature>
<evidence type="ECO:0000256" key="4">
    <source>
        <dbReference type="ARBA" id="ARBA00023125"/>
    </source>
</evidence>
<dbReference type="Gene3D" id="3.40.50.2300">
    <property type="match status" value="1"/>
</dbReference>
<evidence type="ECO:0000313" key="11">
    <source>
        <dbReference type="Proteomes" id="UP000236434"/>
    </source>
</evidence>
<dbReference type="GO" id="GO:0000976">
    <property type="term" value="F:transcription cis-regulatory region binding"/>
    <property type="evidence" value="ECO:0007669"/>
    <property type="project" value="TreeGrafter"/>
</dbReference>
<dbReference type="FunFam" id="1.10.10.10:FF:000005">
    <property type="entry name" value="Two-component system response regulator"/>
    <property type="match status" value="1"/>
</dbReference>
<dbReference type="InterPro" id="IPR039420">
    <property type="entry name" value="WalR-like"/>
</dbReference>
<evidence type="ECO:0000256" key="6">
    <source>
        <dbReference type="PROSITE-ProRule" id="PRU00169"/>
    </source>
</evidence>
<proteinExistence type="predicted"/>
<evidence type="ECO:0000256" key="1">
    <source>
        <dbReference type="ARBA" id="ARBA00022553"/>
    </source>
</evidence>
<feature type="domain" description="Response regulatory" evidence="8">
    <location>
        <begin position="2"/>
        <end position="116"/>
    </location>
</feature>
<evidence type="ECO:0000313" key="10">
    <source>
        <dbReference type="EMBL" id="PNR97668.1"/>
    </source>
</evidence>
<dbReference type="PROSITE" id="PS50110">
    <property type="entry name" value="RESPONSE_REGULATORY"/>
    <property type="match status" value="1"/>
</dbReference>
<dbReference type="PANTHER" id="PTHR48111">
    <property type="entry name" value="REGULATOR OF RPOS"/>
    <property type="match status" value="1"/>
</dbReference>
<dbReference type="InterPro" id="IPR011006">
    <property type="entry name" value="CheY-like_superfamily"/>
</dbReference>
<accession>A0A2K1P4F8</accession>
<dbReference type="FunFam" id="3.40.50.2300:FF:000002">
    <property type="entry name" value="DNA-binding response regulator PhoP"/>
    <property type="match status" value="1"/>
</dbReference>
<gene>
    <name evidence="10" type="ORF">X929_02730</name>
</gene>
<keyword evidence="2" id="KW-0902">Two-component regulatory system</keyword>
<protein>
    <submittedName>
        <fullName evidence="10">PhoB family transcriptional regulator</fullName>
    </submittedName>
</protein>
<feature type="modified residue" description="4-aspartylphosphate" evidence="6">
    <location>
        <position position="51"/>
    </location>
</feature>
<dbReference type="Pfam" id="PF00486">
    <property type="entry name" value="Trans_reg_C"/>
    <property type="match status" value="1"/>
</dbReference>
<reference evidence="10 11" key="1">
    <citation type="submission" date="2013-12" db="EMBL/GenBank/DDBJ databases">
        <title>Comparative genomics of Petrotoga isolates.</title>
        <authorList>
            <person name="Nesbo C.L."/>
            <person name="Charchuk R."/>
            <person name="Chow K."/>
        </authorList>
    </citation>
    <scope>NUCLEOTIDE SEQUENCE [LARGE SCALE GENOMIC DNA]</scope>
    <source>
        <strain evidence="10 11">DSM 13574</strain>
    </source>
</reference>
<dbReference type="Gene3D" id="6.10.250.690">
    <property type="match status" value="1"/>
</dbReference>
<keyword evidence="5" id="KW-0804">Transcription</keyword>
<dbReference type="InterPro" id="IPR001867">
    <property type="entry name" value="OmpR/PhoB-type_DNA-bd"/>
</dbReference>
<dbReference type="RefSeq" id="WP_103066500.1">
    <property type="nucleotide sequence ID" value="NZ_AZRL01000004.1"/>
</dbReference>
<keyword evidence="3" id="KW-0805">Transcription regulation</keyword>
<dbReference type="OrthoDB" id="48397at2"/>
<name>A0A2K1P4F8_9BACT</name>
<dbReference type="GO" id="GO:0000156">
    <property type="term" value="F:phosphorelay response regulator activity"/>
    <property type="evidence" value="ECO:0007669"/>
    <property type="project" value="TreeGrafter"/>
</dbReference>
<dbReference type="InterPro" id="IPR036388">
    <property type="entry name" value="WH-like_DNA-bd_sf"/>
</dbReference>
<dbReference type="PROSITE" id="PS51755">
    <property type="entry name" value="OMPR_PHOB"/>
    <property type="match status" value="1"/>
</dbReference>
<sequence length="222" mass="25695">MKILVVEDEEKLANIIKRGLTEEGYCIDVVYDGEEAENYAKYSSYDLIILDIMLPKKDGITVCQNLRKENINTPILMLTAKDSVGDRVKGLDSGADDYLIKPFDFDELFARVRSLLRRESFTRNPILKVGDLTLNTLTREVWMGEKKLKLTPKEYNILEYFMRNPKIVVTRTILEEKMWDIDFEGNSNVIDVYIRRLRKKIGDKEGKILETVRGAGYRLTVS</sequence>
<comment type="caution">
    <text evidence="10">The sequence shown here is derived from an EMBL/GenBank/DDBJ whole genome shotgun (WGS) entry which is preliminary data.</text>
</comment>
<organism evidence="10 11">
    <name type="scientific">Petrotoga olearia DSM 13574</name>
    <dbReference type="NCBI Taxonomy" id="1122955"/>
    <lineage>
        <taxon>Bacteria</taxon>
        <taxon>Thermotogati</taxon>
        <taxon>Thermotogota</taxon>
        <taxon>Thermotogae</taxon>
        <taxon>Petrotogales</taxon>
        <taxon>Petrotogaceae</taxon>
        <taxon>Petrotoga</taxon>
    </lineage>
</organism>
<dbReference type="InterPro" id="IPR001789">
    <property type="entry name" value="Sig_transdc_resp-reg_receiver"/>
</dbReference>
<dbReference type="SMART" id="SM00862">
    <property type="entry name" value="Trans_reg_C"/>
    <property type="match status" value="1"/>
</dbReference>
<evidence type="ECO:0000256" key="5">
    <source>
        <dbReference type="ARBA" id="ARBA00023163"/>
    </source>
</evidence>
<dbReference type="Gene3D" id="1.10.10.10">
    <property type="entry name" value="Winged helix-like DNA-binding domain superfamily/Winged helix DNA-binding domain"/>
    <property type="match status" value="1"/>
</dbReference>
<dbReference type="GO" id="GO:0006355">
    <property type="term" value="P:regulation of DNA-templated transcription"/>
    <property type="evidence" value="ECO:0007669"/>
    <property type="project" value="InterPro"/>
</dbReference>
<dbReference type="GO" id="GO:0005829">
    <property type="term" value="C:cytosol"/>
    <property type="evidence" value="ECO:0007669"/>
    <property type="project" value="TreeGrafter"/>
</dbReference>
<evidence type="ECO:0000256" key="7">
    <source>
        <dbReference type="PROSITE-ProRule" id="PRU01091"/>
    </source>
</evidence>
<feature type="DNA-binding region" description="OmpR/PhoB-type" evidence="7">
    <location>
        <begin position="124"/>
        <end position="221"/>
    </location>
</feature>
<dbReference type="GO" id="GO:0032993">
    <property type="term" value="C:protein-DNA complex"/>
    <property type="evidence" value="ECO:0007669"/>
    <property type="project" value="TreeGrafter"/>
</dbReference>
<dbReference type="EMBL" id="AZRL01000004">
    <property type="protein sequence ID" value="PNR97668.1"/>
    <property type="molecule type" value="Genomic_DNA"/>
</dbReference>
<keyword evidence="4 7" id="KW-0238">DNA-binding</keyword>
<dbReference type="PANTHER" id="PTHR48111:SF22">
    <property type="entry name" value="REGULATOR OF RPOS"/>
    <property type="match status" value="1"/>
</dbReference>
<dbReference type="SMART" id="SM00448">
    <property type="entry name" value="REC"/>
    <property type="match status" value="1"/>
</dbReference>
<dbReference type="AlphaFoldDB" id="A0A2K1P4F8"/>
<dbReference type="Proteomes" id="UP000236434">
    <property type="component" value="Unassembled WGS sequence"/>
</dbReference>
<dbReference type="SUPFAM" id="SSF52172">
    <property type="entry name" value="CheY-like"/>
    <property type="match status" value="1"/>
</dbReference>
<dbReference type="CDD" id="cd17625">
    <property type="entry name" value="REC_OmpR_DrrD-like"/>
    <property type="match status" value="1"/>
</dbReference>
<keyword evidence="1 6" id="KW-0597">Phosphoprotein</keyword>
<evidence type="ECO:0000259" key="8">
    <source>
        <dbReference type="PROSITE" id="PS50110"/>
    </source>
</evidence>
<dbReference type="Pfam" id="PF00072">
    <property type="entry name" value="Response_reg"/>
    <property type="match status" value="1"/>
</dbReference>
<evidence type="ECO:0000256" key="3">
    <source>
        <dbReference type="ARBA" id="ARBA00023015"/>
    </source>
</evidence>
<evidence type="ECO:0000256" key="2">
    <source>
        <dbReference type="ARBA" id="ARBA00023012"/>
    </source>
</evidence>